<dbReference type="EMBL" id="CP020563">
    <property type="protein sequence ID" value="ARF76039.1"/>
    <property type="molecule type" value="Genomic_DNA"/>
</dbReference>
<dbReference type="InterPro" id="IPR001128">
    <property type="entry name" value="Cyt_P450"/>
</dbReference>
<dbReference type="Gene3D" id="1.10.630.10">
    <property type="entry name" value="Cytochrome P450"/>
    <property type="match status" value="1"/>
</dbReference>
<dbReference type="Pfam" id="PF00067">
    <property type="entry name" value="p450"/>
    <property type="match status" value="1"/>
</dbReference>
<proteinExistence type="inferred from homology"/>
<evidence type="ECO:0000313" key="4">
    <source>
        <dbReference type="Proteomes" id="UP000192251"/>
    </source>
</evidence>
<feature type="compositionally biased region" description="Low complexity" evidence="2">
    <location>
        <begin position="122"/>
        <end position="139"/>
    </location>
</feature>
<feature type="region of interest" description="Disordered" evidence="2">
    <location>
        <begin position="106"/>
        <end position="139"/>
    </location>
</feature>
<feature type="region of interest" description="Disordered" evidence="2">
    <location>
        <begin position="1"/>
        <end position="30"/>
    </location>
</feature>
<dbReference type="Proteomes" id="UP000192251">
    <property type="component" value="Chromosome"/>
</dbReference>
<name>A0ABC8BZY2_9ACTN</name>
<gene>
    <name evidence="3" type="ORF">B7C62_30045</name>
</gene>
<protein>
    <submittedName>
        <fullName evidence="3">Cytochrome</fullName>
    </submittedName>
</protein>
<evidence type="ECO:0000313" key="3">
    <source>
        <dbReference type="EMBL" id="ARF76039.1"/>
    </source>
</evidence>
<dbReference type="SUPFAM" id="SSF48264">
    <property type="entry name" value="Cytochrome P450"/>
    <property type="match status" value="1"/>
</dbReference>
<dbReference type="InterPro" id="IPR036396">
    <property type="entry name" value="Cyt_P450_sf"/>
</dbReference>
<dbReference type="RefSeq" id="WP_084751166.1">
    <property type="nucleotide sequence ID" value="NZ_CP020563.1"/>
</dbReference>
<keyword evidence="4" id="KW-1185">Reference proteome</keyword>
<comment type="similarity">
    <text evidence="1">Belongs to the cytochrome P450 family.</text>
</comment>
<organism evidence="3 4">
    <name type="scientific">Kitasatospora albolonga</name>
    <dbReference type="NCBI Taxonomy" id="68173"/>
    <lineage>
        <taxon>Bacteria</taxon>
        <taxon>Bacillati</taxon>
        <taxon>Actinomycetota</taxon>
        <taxon>Actinomycetes</taxon>
        <taxon>Kitasatosporales</taxon>
        <taxon>Streptomycetaceae</taxon>
        <taxon>Kitasatospora</taxon>
    </lineage>
</organism>
<sequence>MPADRSEALPAARRPHRIAGGQPGLLEPGASTDPYRLRLYRVLRTDFPLAYEPGLGAWLLSRYADVALALTDPRFTGYPRDGAPRGPVPAPLGLCRGSLVCTPLPVGGTAPEPEPEPESVFPSTGSTPPDPGSASPATSAVERTAYVLARRISGRDRADLVGEFCRWLPAGAGAGADVAGGLDQGARPRRTGHRLPGGGADDCAGTTALREKALASFLANVLDDPDLAAAAAAGGAGAGMLLGRAWTETLRRDPPVQIILRRTRTEVRVSGGTLPAGAPVACLIGAAGRDPARFAAPDRFDPLRADQDPLITGPAGCPAALLGRREAEAGLRALLEAMPRIRWADGFRPASSGLLTRGPRSLLVRPS</sequence>
<dbReference type="PANTHER" id="PTHR46696">
    <property type="entry name" value="P450, PUTATIVE (EUROFUNG)-RELATED"/>
    <property type="match status" value="1"/>
</dbReference>
<reference evidence="3 4" key="1">
    <citation type="submission" date="2017-04" db="EMBL/GenBank/DDBJ databases">
        <title>The complete genome sequence of Streptomyces albolongus YIM 101047, the producer of novel bafilomycins and novel odoriferous sesquiterpenoids.</title>
        <authorList>
            <person name="Yin M."/>
            <person name="Jiang Y."/>
        </authorList>
    </citation>
    <scope>NUCLEOTIDE SEQUENCE [LARGE SCALE GENOMIC DNA]</scope>
    <source>
        <strain evidence="3 4">YIM 101047</strain>
    </source>
</reference>
<dbReference type="AlphaFoldDB" id="A0ABC8BZY2"/>
<evidence type="ECO:0000256" key="1">
    <source>
        <dbReference type="ARBA" id="ARBA00010617"/>
    </source>
</evidence>
<dbReference type="PRINTS" id="PR00359">
    <property type="entry name" value="BP450"/>
</dbReference>
<accession>A0ABC8BZY2</accession>
<dbReference type="KEGG" id="kab:B7C62_30045"/>
<evidence type="ECO:0000256" key="2">
    <source>
        <dbReference type="SAM" id="MobiDB-lite"/>
    </source>
</evidence>
<dbReference type="PANTHER" id="PTHR46696:SF3">
    <property type="entry name" value="PULCHERRIMINIC ACID SYNTHASE"/>
    <property type="match status" value="1"/>
</dbReference>
<dbReference type="InterPro" id="IPR002397">
    <property type="entry name" value="Cyt_P450_B"/>
</dbReference>